<evidence type="ECO:0000256" key="1">
    <source>
        <dbReference type="ARBA" id="ARBA00022485"/>
    </source>
</evidence>
<dbReference type="PANTHER" id="PTHR43498">
    <property type="entry name" value="FERREDOXIN:COB-COM HETERODISULFIDE REDUCTASE SUBUNIT A"/>
    <property type="match status" value="1"/>
</dbReference>
<dbReference type="AlphaFoldDB" id="A0A7M1SVD5"/>
<proteinExistence type="predicted"/>
<dbReference type="InterPro" id="IPR036188">
    <property type="entry name" value="FAD/NAD-bd_sf"/>
</dbReference>
<gene>
    <name evidence="6" type="ORF">IM660_04415</name>
</gene>
<reference evidence="6 7" key="1">
    <citation type="submission" date="2020-10" db="EMBL/GenBank/DDBJ databases">
        <title>Haloactinobacterium sp. RN3S43, a bacterium isolated from saline soil.</title>
        <authorList>
            <person name="Sun J.-Q."/>
        </authorList>
    </citation>
    <scope>NUCLEOTIDE SEQUENCE [LARGE SCALE GENOMIC DNA]</scope>
    <source>
        <strain evidence="6 7">RN3S43</strain>
    </source>
</reference>
<evidence type="ECO:0000256" key="2">
    <source>
        <dbReference type="ARBA" id="ARBA00022723"/>
    </source>
</evidence>
<keyword evidence="7" id="KW-1185">Reference proteome</keyword>
<dbReference type="PANTHER" id="PTHR43498:SF1">
    <property type="entry name" value="COB--COM HETERODISULFIDE REDUCTASE IRON-SULFUR SUBUNIT A"/>
    <property type="match status" value="1"/>
</dbReference>
<evidence type="ECO:0000313" key="7">
    <source>
        <dbReference type="Proteomes" id="UP000593758"/>
    </source>
</evidence>
<dbReference type="Proteomes" id="UP000593758">
    <property type="component" value="Chromosome"/>
</dbReference>
<name>A0A7M1SVD5_9MICO</name>
<dbReference type="Gene3D" id="3.50.50.60">
    <property type="entry name" value="FAD/NAD(P)-binding domain"/>
    <property type="match status" value="1"/>
</dbReference>
<sequence>MTLDSRDYDVVVIGGGPAGCPAAIQAARLGARTLLVEKNGALGGTTTMAGVFTTALFHAWGRQVIAGIGWELVTRSLSLAGDDLPDFTDLEAPHWMHAVRVTPAIHAAVLDEAVLGSGAELRLHTMLAGIEATRTGWRVSLCGKEGVHDVTAGIVVDATGDGNAVAHLGLTRRNTDEPQPGTLMARLSGYELADLDVPAINAATVAAIESGELLATDFSNAENPAGQFLKNRGANAMHVVGIEAATSAERTAAEVAARRTLLRIVTFLRRQPGLQKLRVDSWSPEVGIRESVVIDGEVTISVEDYTSGRVWPDAVSYSFFPIDIHTSDGATTRVRKLTQGVVPTIPLRALIPRGQGRLLAAGRIASGDRQANSAFRVQASCMAMGQAAGAAAALATMAGTTVPEVPIENLRDTLRAHGAIVPVSAEDVG</sequence>
<dbReference type="Pfam" id="PF12831">
    <property type="entry name" value="FAD_oxidored"/>
    <property type="match status" value="1"/>
</dbReference>
<keyword evidence="4" id="KW-0408">Iron</keyword>
<dbReference type="InterPro" id="IPR039650">
    <property type="entry name" value="HdrA-like"/>
</dbReference>
<dbReference type="GO" id="GO:0046872">
    <property type="term" value="F:metal ion binding"/>
    <property type="evidence" value="ECO:0007669"/>
    <property type="project" value="UniProtKB-KW"/>
</dbReference>
<evidence type="ECO:0000313" key="6">
    <source>
        <dbReference type="EMBL" id="QOR71540.1"/>
    </source>
</evidence>
<accession>A0A7M1SVD5</accession>
<dbReference type="RefSeq" id="WP_193498198.1">
    <property type="nucleotide sequence ID" value="NZ_CP063169.1"/>
</dbReference>
<dbReference type="PRINTS" id="PR00411">
    <property type="entry name" value="PNDRDTASEI"/>
</dbReference>
<keyword evidence="1" id="KW-0004">4Fe-4S</keyword>
<dbReference type="EMBL" id="CP063169">
    <property type="protein sequence ID" value="QOR71540.1"/>
    <property type="molecule type" value="Genomic_DNA"/>
</dbReference>
<evidence type="ECO:0000256" key="3">
    <source>
        <dbReference type="ARBA" id="ARBA00023002"/>
    </source>
</evidence>
<evidence type="ECO:0000256" key="5">
    <source>
        <dbReference type="ARBA" id="ARBA00023014"/>
    </source>
</evidence>
<organism evidence="6 7">
    <name type="scientific">Ruania alkalisoli</name>
    <dbReference type="NCBI Taxonomy" id="2779775"/>
    <lineage>
        <taxon>Bacteria</taxon>
        <taxon>Bacillati</taxon>
        <taxon>Actinomycetota</taxon>
        <taxon>Actinomycetes</taxon>
        <taxon>Micrococcales</taxon>
        <taxon>Ruaniaceae</taxon>
        <taxon>Ruania</taxon>
    </lineage>
</organism>
<protein>
    <submittedName>
        <fullName evidence="6">FAD-dependent oxidoreductase</fullName>
    </submittedName>
</protein>
<dbReference type="GO" id="GO:0016491">
    <property type="term" value="F:oxidoreductase activity"/>
    <property type="evidence" value="ECO:0007669"/>
    <property type="project" value="UniProtKB-KW"/>
</dbReference>
<dbReference type="SUPFAM" id="SSF51905">
    <property type="entry name" value="FAD/NAD(P)-binding domain"/>
    <property type="match status" value="1"/>
</dbReference>
<keyword evidence="2" id="KW-0479">Metal-binding</keyword>
<dbReference type="GO" id="GO:0051539">
    <property type="term" value="F:4 iron, 4 sulfur cluster binding"/>
    <property type="evidence" value="ECO:0007669"/>
    <property type="project" value="UniProtKB-KW"/>
</dbReference>
<evidence type="ECO:0000256" key="4">
    <source>
        <dbReference type="ARBA" id="ARBA00023004"/>
    </source>
</evidence>
<keyword evidence="3" id="KW-0560">Oxidoreductase</keyword>
<dbReference type="KEGG" id="halt:IM660_04415"/>
<keyword evidence="5" id="KW-0411">Iron-sulfur</keyword>